<dbReference type="Proteomes" id="UP001465976">
    <property type="component" value="Unassembled WGS sequence"/>
</dbReference>
<evidence type="ECO:0000313" key="2">
    <source>
        <dbReference type="Proteomes" id="UP001465976"/>
    </source>
</evidence>
<proteinExistence type="predicted"/>
<protein>
    <submittedName>
        <fullName evidence="1">Uncharacterized protein</fullName>
    </submittedName>
</protein>
<dbReference type="EMBL" id="JBAHYK010001078">
    <property type="protein sequence ID" value="KAL0569632.1"/>
    <property type="molecule type" value="Genomic_DNA"/>
</dbReference>
<gene>
    <name evidence="1" type="ORF">V5O48_012330</name>
</gene>
<organism evidence="1 2">
    <name type="scientific">Marasmius crinis-equi</name>
    <dbReference type="NCBI Taxonomy" id="585013"/>
    <lineage>
        <taxon>Eukaryota</taxon>
        <taxon>Fungi</taxon>
        <taxon>Dikarya</taxon>
        <taxon>Basidiomycota</taxon>
        <taxon>Agaricomycotina</taxon>
        <taxon>Agaricomycetes</taxon>
        <taxon>Agaricomycetidae</taxon>
        <taxon>Agaricales</taxon>
        <taxon>Marasmiineae</taxon>
        <taxon>Marasmiaceae</taxon>
        <taxon>Marasmius</taxon>
    </lineage>
</organism>
<comment type="caution">
    <text evidence="1">The sequence shown here is derived from an EMBL/GenBank/DDBJ whole genome shotgun (WGS) entry which is preliminary data.</text>
</comment>
<accession>A0ABR3F3J3</accession>
<name>A0ABR3F3J3_9AGAR</name>
<evidence type="ECO:0000313" key="1">
    <source>
        <dbReference type="EMBL" id="KAL0569632.1"/>
    </source>
</evidence>
<reference evidence="1 2" key="1">
    <citation type="submission" date="2024-02" db="EMBL/GenBank/DDBJ databases">
        <title>A draft genome for the cacao thread blight pathogen Marasmius crinis-equi.</title>
        <authorList>
            <person name="Cohen S.P."/>
            <person name="Baruah I.K."/>
            <person name="Amoako-Attah I."/>
            <person name="Bukari Y."/>
            <person name="Meinhardt L.W."/>
            <person name="Bailey B.A."/>
        </authorList>
    </citation>
    <scope>NUCLEOTIDE SEQUENCE [LARGE SCALE GENOMIC DNA]</scope>
    <source>
        <strain evidence="1 2">GH-76</strain>
    </source>
</reference>
<keyword evidence="2" id="KW-1185">Reference proteome</keyword>
<sequence>MSLAVVVVAVTGVGAVKWFYPYAIDDLESEIKSIDKVIEENTALECDFLGDCEWDFRERLDAENRRTLEIKNMSIVEPDRLNVPAWLAFRWREMRNVKARFLALKELKRDVMVEIDKQKRHLVAPTSTETELA</sequence>